<dbReference type="PROSITE" id="PS50956">
    <property type="entry name" value="HTH_ASNC_2"/>
    <property type="match status" value="1"/>
</dbReference>
<keyword evidence="2" id="KW-0238">DNA-binding</keyword>
<dbReference type="CDD" id="cd00090">
    <property type="entry name" value="HTH_ARSR"/>
    <property type="match status" value="1"/>
</dbReference>
<feature type="domain" description="HTH asnC-type" evidence="4">
    <location>
        <begin position="7"/>
        <end position="68"/>
    </location>
</feature>
<dbReference type="Gene3D" id="1.10.10.10">
    <property type="entry name" value="Winged helix-like DNA-binding domain superfamily/Winged helix DNA-binding domain"/>
    <property type="match status" value="1"/>
</dbReference>
<dbReference type="EMBL" id="NCEQ01000028">
    <property type="protein sequence ID" value="OYX54518.1"/>
    <property type="molecule type" value="Genomic_DNA"/>
</dbReference>
<dbReference type="PANTHER" id="PTHR30154">
    <property type="entry name" value="LEUCINE-RESPONSIVE REGULATORY PROTEIN"/>
    <property type="match status" value="1"/>
</dbReference>
<keyword evidence="1" id="KW-0805">Transcription regulation</keyword>
<dbReference type="SUPFAM" id="SSF46785">
    <property type="entry name" value="Winged helix' DNA-binding domain"/>
    <property type="match status" value="1"/>
</dbReference>
<dbReference type="GO" id="GO:0005829">
    <property type="term" value="C:cytosol"/>
    <property type="evidence" value="ECO:0007669"/>
    <property type="project" value="TreeGrafter"/>
</dbReference>
<dbReference type="InterPro" id="IPR019887">
    <property type="entry name" value="Tscrpt_reg_AsnC/Lrp_C"/>
</dbReference>
<evidence type="ECO:0000256" key="2">
    <source>
        <dbReference type="ARBA" id="ARBA00023125"/>
    </source>
</evidence>
<dbReference type="Proteomes" id="UP000216147">
    <property type="component" value="Unassembled WGS sequence"/>
</dbReference>
<evidence type="ECO:0000313" key="5">
    <source>
        <dbReference type="EMBL" id="OYX54518.1"/>
    </source>
</evidence>
<dbReference type="PROSITE" id="PS00519">
    <property type="entry name" value="HTH_ASNC_1"/>
    <property type="match status" value="1"/>
</dbReference>
<dbReference type="InterPro" id="IPR019888">
    <property type="entry name" value="Tscrpt_reg_AsnC-like"/>
</dbReference>
<dbReference type="InterPro" id="IPR019885">
    <property type="entry name" value="Tscrpt_reg_HTH_AsnC-type_CS"/>
</dbReference>
<sequence length="157" mass="17867">MSRFTDLDDIDLKILDVVQRNPPMTTAELAERVGMSQSPCWRRLTRLKEDGYVVDQVTRLSPEKLGLRTNVFANVKLSAHGRTNLNEFIEAVSRIPEVLEVHPTMGPFDFLLRIITRDVEDYRELAFGRLLTLPTVQEINSTMSLGPVKMTTALPIR</sequence>
<evidence type="ECO:0000256" key="3">
    <source>
        <dbReference type="ARBA" id="ARBA00023163"/>
    </source>
</evidence>
<dbReference type="InterPro" id="IPR000485">
    <property type="entry name" value="AsnC-type_HTH_dom"/>
</dbReference>
<dbReference type="Gene3D" id="3.30.70.920">
    <property type="match status" value="1"/>
</dbReference>
<dbReference type="AlphaFoldDB" id="A0A258HDU2"/>
<dbReference type="Pfam" id="PF13412">
    <property type="entry name" value="HTH_24"/>
    <property type="match status" value="1"/>
</dbReference>
<name>A0A258HDU2_9CAUL</name>
<dbReference type="SMART" id="SM00344">
    <property type="entry name" value="HTH_ASNC"/>
    <property type="match status" value="1"/>
</dbReference>
<gene>
    <name evidence="5" type="ORF">B7Y86_16190</name>
</gene>
<evidence type="ECO:0000256" key="1">
    <source>
        <dbReference type="ARBA" id="ARBA00023015"/>
    </source>
</evidence>
<evidence type="ECO:0000313" key="6">
    <source>
        <dbReference type="Proteomes" id="UP000216147"/>
    </source>
</evidence>
<dbReference type="Pfam" id="PF01037">
    <property type="entry name" value="AsnC_trans_reg"/>
    <property type="match status" value="1"/>
</dbReference>
<dbReference type="GO" id="GO:0043565">
    <property type="term" value="F:sequence-specific DNA binding"/>
    <property type="evidence" value="ECO:0007669"/>
    <property type="project" value="InterPro"/>
</dbReference>
<dbReference type="SUPFAM" id="SSF54909">
    <property type="entry name" value="Dimeric alpha+beta barrel"/>
    <property type="match status" value="1"/>
</dbReference>
<organism evidence="5 6">
    <name type="scientific">Brevundimonas subvibrioides</name>
    <dbReference type="NCBI Taxonomy" id="74313"/>
    <lineage>
        <taxon>Bacteria</taxon>
        <taxon>Pseudomonadati</taxon>
        <taxon>Pseudomonadota</taxon>
        <taxon>Alphaproteobacteria</taxon>
        <taxon>Caulobacterales</taxon>
        <taxon>Caulobacteraceae</taxon>
        <taxon>Brevundimonas</taxon>
    </lineage>
</organism>
<comment type="caution">
    <text evidence="5">The sequence shown here is derived from an EMBL/GenBank/DDBJ whole genome shotgun (WGS) entry which is preliminary data.</text>
</comment>
<dbReference type="InterPro" id="IPR036388">
    <property type="entry name" value="WH-like_DNA-bd_sf"/>
</dbReference>
<dbReference type="InterPro" id="IPR011991">
    <property type="entry name" value="ArsR-like_HTH"/>
</dbReference>
<evidence type="ECO:0000259" key="4">
    <source>
        <dbReference type="PROSITE" id="PS50956"/>
    </source>
</evidence>
<protein>
    <submittedName>
        <fullName evidence="5">AsnC family transcriptional regulator</fullName>
    </submittedName>
</protein>
<proteinExistence type="predicted"/>
<dbReference type="PRINTS" id="PR00033">
    <property type="entry name" value="HTHASNC"/>
</dbReference>
<dbReference type="PANTHER" id="PTHR30154:SF17">
    <property type="entry name" value="DNA-BINDING TRANSCRIPTIONAL ACTIVATOR DECR"/>
    <property type="match status" value="1"/>
</dbReference>
<accession>A0A258HDU2</accession>
<dbReference type="GO" id="GO:0043200">
    <property type="term" value="P:response to amino acid"/>
    <property type="evidence" value="ECO:0007669"/>
    <property type="project" value="TreeGrafter"/>
</dbReference>
<reference evidence="5 6" key="1">
    <citation type="submission" date="2017-03" db="EMBL/GenBank/DDBJ databases">
        <title>Lifting the veil on microbial sulfur biogeochemistry in mining wastewaters.</title>
        <authorList>
            <person name="Kantor R.S."/>
            <person name="Colenbrander Nelson T."/>
            <person name="Marshall S."/>
            <person name="Bennett D."/>
            <person name="Apte S."/>
            <person name="Camacho D."/>
            <person name="Thomas B.C."/>
            <person name="Warren L.A."/>
            <person name="Banfield J.F."/>
        </authorList>
    </citation>
    <scope>NUCLEOTIDE SEQUENCE [LARGE SCALE GENOMIC DNA]</scope>
    <source>
        <strain evidence="5">32-68-21</strain>
    </source>
</reference>
<dbReference type="InterPro" id="IPR011008">
    <property type="entry name" value="Dimeric_a/b-barrel"/>
</dbReference>
<dbReference type="InterPro" id="IPR036390">
    <property type="entry name" value="WH_DNA-bd_sf"/>
</dbReference>
<keyword evidence="3" id="KW-0804">Transcription</keyword>
<dbReference type="GO" id="GO:0006355">
    <property type="term" value="P:regulation of DNA-templated transcription"/>
    <property type="evidence" value="ECO:0007669"/>
    <property type="project" value="UniProtKB-ARBA"/>
</dbReference>